<dbReference type="InterPro" id="IPR036354">
    <property type="entry name" value="Prot_inh_pot1_sf"/>
</dbReference>
<keyword evidence="4" id="KW-0732">Signal</keyword>
<feature type="signal peptide" evidence="4">
    <location>
        <begin position="1"/>
        <end position="24"/>
    </location>
</feature>
<dbReference type="EMBL" id="KZ452313">
    <property type="protein sequence ID" value="PKA48573.1"/>
    <property type="molecule type" value="Genomic_DNA"/>
</dbReference>
<dbReference type="GO" id="GO:0009611">
    <property type="term" value="P:response to wounding"/>
    <property type="evidence" value="ECO:0007669"/>
    <property type="project" value="InterPro"/>
</dbReference>
<evidence type="ECO:0000313" key="5">
    <source>
        <dbReference type="EMBL" id="PKA48573.1"/>
    </source>
</evidence>
<feature type="chain" id="PRO_5014151252" evidence="4">
    <location>
        <begin position="25"/>
        <end position="89"/>
    </location>
</feature>
<dbReference type="AlphaFoldDB" id="A0A2H9ZZ46"/>
<dbReference type="STRING" id="1088818.A0A2H9ZZ46"/>
<name>A0A2H9ZZ46_9ASPA</name>
<dbReference type="PANTHER" id="PTHR33091:SF29">
    <property type="entry name" value="SUBTILISIN INHIBITOR 1"/>
    <property type="match status" value="1"/>
</dbReference>
<evidence type="ECO:0000256" key="4">
    <source>
        <dbReference type="SAM" id="SignalP"/>
    </source>
</evidence>
<reference evidence="5 6" key="1">
    <citation type="journal article" date="2017" name="Nature">
        <title>The Apostasia genome and the evolution of orchids.</title>
        <authorList>
            <person name="Zhang G.Q."/>
            <person name="Liu K.W."/>
            <person name="Li Z."/>
            <person name="Lohaus R."/>
            <person name="Hsiao Y.Y."/>
            <person name="Niu S.C."/>
            <person name="Wang J.Y."/>
            <person name="Lin Y.C."/>
            <person name="Xu Q."/>
            <person name="Chen L.J."/>
            <person name="Yoshida K."/>
            <person name="Fujiwara S."/>
            <person name="Wang Z.W."/>
            <person name="Zhang Y.Q."/>
            <person name="Mitsuda N."/>
            <person name="Wang M."/>
            <person name="Liu G.H."/>
            <person name="Pecoraro L."/>
            <person name="Huang H.X."/>
            <person name="Xiao X.J."/>
            <person name="Lin M."/>
            <person name="Wu X.Y."/>
            <person name="Wu W.L."/>
            <person name="Chen Y.Y."/>
            <person name="Chang S.B."/>
            <person name="Sakamoto S."/>
            <person name="Ohme-Takagi M."/>
            <person name="Yagi M."/>
            <person name="Zeng S.J."/>
            <person name="Shen C.Y."/>
            <person name="Yeh C.M."/>
            <person name="Luo Y.B."/>
            <person name="Tsai W.C."/>
            <person name="Van de Peer Y."/>
            <person name="Liu Z.J."/>
        </authorList>
    </citation>
    <scope>NUCLEOTIDE SEQUENCE [LARGE SCALE GENOMIC DNA]</scope>
    <source>
        <strain evidence="6">cv. Shenzhen</strain>
        <tissue evidence="5">Stem</tissue>
    </source>
</reference>
<evidence type="ECO:0000256" key="1">
    <source>
        <dbReference type="ARBA" id="ARBA00008210"/>
    </source>
</evidence>
<sequence length="89" mass="10136">MKTKSISWFLILSLFFLFVLAAMAQRKTRWPELVGVQSGLAKTKILEDMPEAHVEIVPQDHAVITNFDPFRVWLFVDPEGRVVGIPRVG</sequence>
<dbReference type="PANTHER" id="PTHR33091">
    <property type="entry name" value="PROTEIN, PUTATIVE, EXPRESSED-RELATED"/>
    <property type="match status" value="1"/>
</dbReference>
<dbReference type="InterPro" id="IPR000864">
    <property type="entry name" value="Prot_inh_pot1"/>
</dbReference>
<proteinExistence type="inferred from homology"/>
<dbReference type="Pfam" id="PF00280">
    <property type="entry name" value="potato_inhibit"/>
    <property type="match status" value="1"/>
</dbReference>
<keyword evidence="3" id="KW-0722">Serine protease inhibitor</keyword>
<dbReference type="OrthoDB" id="599354at2759"/>
<evidence type="ECO:0000256" key="3">
    <source>
        <dbReference type="ARBA" id="ARBA00022900"/>
    </source>
</evidence>
<dbReference type="SUPFAM" id="SSF54654">
    <property type="entry name" value="CI-2 family of serine protease inhibitors"/>
    <property type="match status" value="1"/>
</dbReference>
<gene>
    <name evidence="5" type="ORF">AXF42_Ash017472</name>
</gene>
<comment type="similarity">
    <text evidence="1">Belongs to the protease inhibitor I13 (potato type I serine protease inhibitor) family.</text>
</comment>
<dbReference type="GO" id="GO:0004867">
    <property type="term" value="F:serine-type endopeptidase inhibitor activity"/>
    <property type="evidence" value="ECO:0007669"/>
    <property type="project" value="UniProtKB-KW"/>
</dbReference>
<accession>A0A2H9ZZ46</accession>
<protein>
    <submittedName>
        <fullName evidence="5">Subtilisin inhibitor 1</fullName>
    </submittedName>
</protein>
<organism evidence="5 6">
    <name type="scientific">Apostasia shenzhenica</name>
    <dbReference type="NCBI Taxonomy" id="1088818"/>
    <lineage>
        <taxon>Eukaryota</taxon>
        <taxon>Viridiplantae</taxon>
        <taxon>Streptophyta</taxon>
        <taxon>Embryophyta</taxon>
        <taxon>Tracheophyta</taxon>
        <taxon>Spermatophyta</taxon>
        <taxon>Magnoliopsida</taxon>
        <taxon>Liliopsida</taxon>
        <taxon>Asparagales</taxon>
        <taxon>Orchidaceae</taxon>
        <taxon>Apostasioideae</taxon>
        <taxon>Apostasia</taxon>
    </lineage>
</organism>
<evidence type="ECO:0000313" key="6">
    <source>
        <dbReference type="Proteomes" id="UP000236161"/>
    </source>
</evidence>
<keyword evidence="6" id="KW-1185">Reference proteome</keyword>
<dbReference type="Proteomes" id="UP000236161">
    <property type="component" value="Unassembled WGS sequence"/>
</dbReference>
<dbReference type="PROSITE" id="PS00285">
    <property type="entry name" value="POTATO_INHIBITOR"/>
    <property type="match status" value="1"/>
</dbReference>
<keyword evidence="2" id="KW-0646">Protease inhibitor</keyword>
<dbReference type="Gene3D" id="3.30.10.10">
    <property type="entry name" value="Trypsin Inhibitor V, subunit A"/>
    <property type="match status" value="1"/>
</dbReference>
<evidence type="ECO:0000256" key="2">
    <source>
        <dbReference type="ARBA" id="ARBA00022690"/>
    </source>
</evidence>